<evidence type="ECO:0000259" key="1">
    <source>
        <dbReference type="Pfam" id="PF03101"/>
    </source>
</evidence>
<dbReference type="AlphaFoldDB" id="A0A8T0NSB4"/>
<dbReference type="EMBL" id="CM029053">
    <property type="protein sequence ID" value="KAG2550892.1"/>
    <property type="molecule type" value="Genomic_DNA"/>
</dbReference>
<dbReference type="PANTHER" id="PTHR47718:SF13">
    <property type="entry name" value="OS09G0290500 PROTEIN"/>
    <property type="match status" value="1"/>
</dbReference>
<dbReference type="Proteomes" id="UP000823388">
    <property type="component" value="Chromosome 9K"/>
</dbReference>
<sequence length="219" mass="26035">MLRGKDLVRKDYCEWDIGHNERTLRHFVCSCQGFREEKELKRENKKRKPRNITRFGCPAKLVIARDQNTGQWHVKDFICEHNHPMVEQDLACLLRSHRRIRDEQKADIVAMQISGIRKHQIMDIMEMLYGGYDKVGFTRRDLYNFYHRNKVDTVAAGDAQTVISYLTECRRRDPDFFFDYKTDEKGHLKGLLWCDTQSRLDFSAFGDVVIFDSTYKTNR</sequence>
<dbReference type="InterPro" id="IPR004330">
    <property type="entry name" value="FAR1_DNA_bnd_dom"/>
</dbReference>
<name>A0A8T0NSB4_PANVG</name>
<proteinExistence type="predicted"/>
<keyword evidence="3" id="KW-1185">Reference proteome</keyword>
<accession>A0A8T0NSB4</accession>
<gene>
    <name evidence="2" type="ORF">PVAP13_9KG311714</name>
</gene>
<protein>
    <recommendedName>
        <fullName evidence="1">FAR1 domain-containing protein</fullName>
    </recommendedName>
</protein>
<dbReference type="Pfam" id="PF03101">
    <property type="entry name" value="FAR1"/>
    <property type="match status" value="1"/>
</dbReference>
<organism evidence="2 3">
    <name type="scientific">Panicum virgatum</name>
    <name type="common">Blackwell switchgrass</name>
    <dbReference type="NCBI Taxonomy" id="38727"/>
    <lineage>
        <taxon>Eukaryota</taxon>
        <taxon>Viridiplantae</taxon>
        <taxon>Streptophyta</taxon>
        <taxon>Embryophyta</taxon>
        <taxon>Tracheophyta</taxon>
        <taxon>Spermatophyta</taxon>
        <taxon>Magnoliopsida</taxon>
        <taxon>Liliopsida</taxon>
        <taxon>Poales</taxon>
        <taxon>Poaceae</taxon>
        <taxon>PACMAD clade</taxon>
        <taxon>Panicoideae</taxon>
        <taxon>Panicodae</taxon>
        <taxon>Paniceae</taxon>
        <taxon>Panicinae</taxon>
        <taxon>Panicum</taxon>
        <taxon>Panicum sect. Hiantes</taxon>
    </lineage>
</organism>
<evidence type="ECO:0000313" key="2">
    <source>
        <dbReference type="EMBL" id="KAG2550892.1"/>
    </source>
</evidence>
<reference evidence="2" key="1">
    <citation type="submission" date="2020-05" db="EMBL/GenBank/DDBJ databases">
        <title>WGS assembly of Panicum virgatum.</title>
        <authorList>
            <person name="Lovell J.T."/>
            <person name="Jenkins J."/>
            <person name="Shu S."/>
            <person name="Juenger T.E."/>
            <person name="Schmutz J."/>
        </authorList>
    </citation>
    <scope>NUCLEOTIDE SEQUENCE</scope>
    <source>
        <strain evidence="2">AP13</strain>
    </source>
</reference>
<comment type="caution">
    <text evidence="2">The sequence shown here is derived from an EMBL/GenBank/DDBJ whole genome shotgun (WGS) entry which is preliminary data.</text>
</comment>
<evidence type="ECO:0000313" key="3">
    <source>
        <dbReference type="Proteomes" id="UP000823388"/>
    </source>
</evidence>
<dbReference type="PANTHER" id="PTHR47718">
    <property type="entry name" value="OS01G0519700 PROTEIN"/>
    <property type="match status" value="1"/>
</dbReference>
<feature type="domain" description="FAR1" evidence="1">
    <location>
        <begin position="20"/>
        <end position="86"/>
    </location>
</feature>